<feature type="chain" id="PRO_5022666410" evidence="1">
    <location>
        <begin position="20"/>
        <end position="328"/>
    </location>
</feature>
<dbReference type="EMBL" id="CABVLU010000001">
    <property type="protein sequence ID" value="VVT43776.1"/>
    <property type="molecule type" value="Genomic_DNA"/>
</dbReference>
<organism evidence="2 3">
    <name type="scientific">Magnusiomyces paraingens</name>
    <dbReference type="NCBI Taxonomy" id="2606893"/>
    <lineage>
        <taxon>Eukaryota</taxon>
        <taxon>Fungi</taxon>
        <taxon>Dikarya</taxon>
        <taxon>Ascomycota</taxon>
        <taxon>Saccharomycotina</taxon>
        <taxon>Dipodascomycetes</taxon>
        <taxon>Dipodascales</taxon>
        <taxon>Dipodascaceae</taxon>
        <taxon>Magnusiomyces</taxon>
    </lineage>
</organism>
<proteinExistence type="predicted"/>
<reference evidence="2 3" key="1">
    <citation type="submission" date="2019-09" db="EMBL/GenBank/DDBJ databases">
        <authorList>
            <person name="Brejova B."/>
        </authorList>
    </citation>
    <scope>NUCLEOTIDE SEQUENCE [LARGE SCALE GENOMIC DNA]</scope>
</reference>
<evidence type="ECO:0000313" key="2">
    <source>
        <dbReference type="EMBL" id="VVT43776.1"/>
    </source>
</evidence>
<dbReference type="GeneID" id="43578964"/>
<name>A0A5E8AXT8_9ASCO</name>
<dbReference type="RefSeq" id="XP_031850755.1">
    <property type="nucleotide sequence ID" value="XM_031994864.1"/>
</dbReference>
<dbReference type="Proteomes" id="UP000398389">
    <property type="component" value="Unassembled WGS sequence"/>
</dbReference>
<feature type="signal peptide" evidence="1">
    <location>
        <begin position="1"/>
        <end position="19"/>
    </location>
</feature>
<sequence length="328" mass="33022">MINICSPTLILAQILTVHAITAACAATPYRKFGLVAFDTGTPIHFTSPIIRYSTGLVVLPGTLGASPSDYFSGMFLGKATDISTSTGIVQVYENSAYRLAVGSDGLLRVVQVAGGGEGTLDGDAVSGGDPAAGGAGTFAVADRGNYFLAEGESQFTAVKDAASGDYLLYVGSHSTTGDESYYDISLIVRYADVEQAVTTLTLSQVVATSSSVGFWNSTKPSVSSSSSSSSSSSFFSHTATASTDSAAETASGLSSRNNNSLTTAATITQQISSEAVETLSTTITSSADSNGGNGATSTGAETTQQGFAAGRGSCAALAVAVGFGALLL</sequence>
<evidence type="ECO:0000313" key="3">
    <source>
        <dbReference type="Proteomes" id="UP000398389"/>
    </source>
</evidence>
<dbReference type="AlphaFoldDB" id="A0A5E8AXT8"/>
<keyword evidence="3" id="KW-1185">Reference proteome</keyword>
<accession>A0A5E8AXT8</accession>
<keyword evidence="1" id="KW-0732">Signal</keyword>
<protein>
    <submittedName>
        <fullName evidence="2">Uncharacterized protein</fullName>
    </submittedName>
</protein>
<evidence type="ECO:0000256" key="1">
    <source>
        <dbReference type="SAM" id="SignalP"/>
    </source>
</evidence>
<gene>
    <name evidence="2" type="ORF">SAPINGB_P000140</name>
</gene>